<dbReference type="GO" id="GO:0004799">
    <property type="term" value="F:thymidylate synthase activity"/>
    <property type="evidence" value="ECO:0007669"/>
    <property type="project" value="UniProtKB-UniRule"/>
</dbReference>
<dbReference type="AlphaFoldDB" id="A0A3A4ZG77"/>
<dbReference type="CDD" id="cd00351">
    <property type="entry name" value="TS_Pyrimidine_HMase"/>
    <property type="match status" value="1"/>
</dbReference>
<dbReference type="InterPro" id="IPR000398">
    <property type="entry name" value="Thymidylate_synthase"/>
</dbReference>
<dbReference type="PANTHER" id="PTHR11548:SF1">
    <property type="entry name" value="THYMIDYLATE SYNTHASE 1"/>
    <property type="match status" value="1"/>
</dbReference>
<comment type="caution">
    <text evidence="6">The sequence shown here is derived from an EMBL/GenBank/DDBJ whole genome shotgun (WGS) entry which is preliminary data.</text>
</comment>
<comment type="catalytic activity">
    <reaction evidence="4">
        <text>dUMP + (6R)-5,10-methylene-5,6,7,8-tetrahydrofolate = 7,8-dihydrofolate + dTMP</text>
        <dbReference type="Rhea" id="RHEA:12104"/>
        <dbReference type="ChEBI" id="CHEBI:15636"/>
        <dbReference type="ChEBI" id="CHEBI:57451"/>
        <dbReference type="ChEBI" id="CHEBI:63528"/>
        <dbReference type="ChEBI" id="CHEBI:246422"/>
        <dbReference type="EC" id="2.1.1.45"/>
    </reaction>
</comment>
<dbReference type="InterPro" id="IPR036926">
    <property type="entry name" value="Thymidate_synth/dCMP_Mease_sf"/>
</dbReference>
<accession>A0A3A4ZG77</accession>
<reference evidence="6 7" key="1">
    <citation type="journal article" date="2017" name="ISME J.">
        <title>Energy and carbon metabolisms in a deep terrestrial subsurface fluid microbial community.</title>
        <authorList>
            <person name="Momper L."/>
            <person name="Jungbluth S.P."/>
            <person name="Lee M.D."/>
            <person name="Amend J.P."/>
        </authorList>
    </citation>
    <scope>NUCLEOTIDE SEQUENCE [LARGE SCALE GENOMIC DNA]</scope>
    <source>
        <strain evidence="6">SURF_46</strain>
    </source>
</reference>
<comment type="subunit">
    <text evidence="4">Homodimer.</text>
</comment>
<dbReference type="PRINTS" id="PR00108">
    <property type="entry name" value="THYMDSNTHASE"/>
</dbReference>
<keyword evidence="2 4" id="KW-0489">Methyltransferase</keyword>
<keyword evidence="4" id="KW-0545">Nucleotide biosynthesis</keyword>
<feature type="binding site" description="in other chain" evidence="4">
    <location>
        <begin position="231"/>
        <end position="233"/>
    </location>
    <ligand>
        <name>dUMP</name>
        <dbReference type="ChEBI" id="CHEBI:246422"/>
        <note>ligand shared between dimeric partners</note>
    </ligand>
</feature>
<evidence type="ECO:0000313" key="7">
    <source>
        <dbReference type="Proteomes" id="UP000265540"/>
    </source>
</evidence>
<evidence type="ECO:0000256" key="1">
    <source>
        <dbReference type="ARBA" id="ARBA00011947"/>
    </source>
</evidence>
<comment type="function">
    <text evidence="4">Catalyzes the reductive methylation of 2'-deoxyuridine-5'-monophosphate (dUMP) to 2'-deoxythymidine-5'-monophosphate (dTMP) while utilizing 5,10-methylenetetrahydrofolate (mTHF) as the methyl donor and reductant in the reaction, yielding dihydrofolate (DHF) as a by-product. This enzymatic reaction provides an intracellular de novo source of dTMP, an essential precursor for DNA biosynthesis.</text>
</comment>
<keyword evidence="4" id="KW-0963">Cytoplasm</keyword>
<organism evidence="6 7">
    <name type="scientific">candidate division WWE3 bacterium</name>
    <dbReference type="NCBI Taxonomy" id="2053526"/>
    <lineage>
        <taxon>Bacteria</taxon>
        <taxon>Katanobacteria</taxon>
    </lineage>
</organism>
<feature type="binding site" description="in other chain" evidence="4">
    <location>
        <begin position="190"/>
        <end position="193"/>
    </location>
    <ligand>
        <name>dUMP</name>
        <dbReference type="ChEBI" id="CHEBI:246422"/>
        <note>ligand shared between dimeric partners</note>
    </ligand>
</feature>
<dbReference type="GO" id="GO:0005829">
    <property type="term" value="C:cytosol"/>
    <property type="evidence" value="ECO:0007669"/>
    <property type="project" value="TreeGrafter"/>
</dbReference>
<comment type="subcellular location">
    <subcellularLocation>
        <location evidence="4">Cytoplasm</location>
    </subcellularLocation>
</comment>
<dbReference type="InterPro" id="IPR045097">
    <property type="entry name" value="Thymidate_synth/dCMP_Mease"/>
</dbReference>
<dbReference type="SUPFAM" id="SSF55831">
    <property type="entry name" value="Thymidylate synthase/dCMP hydroxymethylase"/>
    <property type="match status" value="1"/>
</dbReference>
<feature type="binding site" evidence="4">
    <location>
        <position position="288"/>
    </location>
    <ligand>
        <name>(6R)-5,10-methylene-5,6,7,8-tetrahydrofolate</name>
        <dbReference type="ChEBI" id="CHEBI:15636"/>
    </ligand>
</feature>
<dbReference type="UniPathway" id="UPA00575"/>
<keyword evidence="3 4" id="KW-0808">Transferase</keyword>
<dbReference type="Pfam" id="PF00303">
    <property type="entry name" value="Thymidylat_synt"/>
    <property type="match status" value="1"/>
</dbReference>
<dbReference type="GO" id="GO:0032259">
    <property type="term" value="P:methylation"/>
    <property type="evidence" value="ECO:0007669"/>
    <property type="project" value="UniProtKB-KW"/>
</dbReference>
<feature type="binding site" evidence="4">
    <location>
        <begin position="150"/>
        <end position="151"/>
    </location>
    <ligand>
        <name>dUMP</name>
        <dbReference type="ChEBI" id="CHEBI:246422"/>
        <note>ligand shared between dimeric partners</note>
    </ligand>
</feature>
<dbReference type="EMBL" id="QZJF01000005">
    <property type="protein sequence ID" value="RJR28042.1"/>
    <property type="molecule type" value="Genomic_DNA"/>
</dbReference>
<evidence type="ECO:0000256" key="4">
    <source>
        <dbReference type="HAMAP-Rule" id="MF_00008"/>
    </source>
</evidence>
<feature type="binding site" evidence="4">
    <location>
        <position position="193"/>
    </location>
    <ligand>
        <name>(6R)-5,10-methylene-5,6,7,8-tetrahydrofolate</name>
        <dbReference type="ChEBI" id="CHEBI:15636"/>
    </ligand>
</feature>
<proteinExistence type="inferred from homology"/>
<dbReference type="GO" id="GO:0006235">
    <property type="term" value="P:dTTP biosynthetic process"/>
    <property type="evidence" value="ECO:0007669"/>
    <property type="project" value="UniProtKB-UniRule"/>
</dbReference>
<dbReference type="Gene3D" id="3.30.572.10">
    <property type="entry name" value="Thymidylate synthase/dCMP hydroxymethylase domain"/>
    <property type="match status" value="1"/>
</dbReference>
<evidence type="ECO:0000259" key="5">
    <source>
        <dbReference type="Pfam" id="PF00303"/>
    </source>
</evidence>
<evidence type="ECO:0000313" key="6">
    <source>
        <dbReference type="EMBL" id="RJR28042.1"/>
    </source>
</evidence>
<comment type="caution">
    <text evidence="4">Lacks conserved residue(s) required for the propagation of feature annotation.</text>
</comment>
<dbReference type="GO" id="GO:0006231">
    <property type="term" value="P:dTMP biosynthetic process"/>
    <property type="evidence" value="ECO:0007669"/>
    <property type="project" value="UniProtKB-UniRule"/>
</dbReference>
<dbReference type="NCBIfam" id="TIGR03284">
    <property type="entry name" value="thym_sym"/>
    <property type="match status" value="1"/>
</dbReference>
<comment type="pathway">
    <text evidence="4">Pyrimidine metabolism; dTTP biosynthesis.</text>
</comment>
<evidence type="ECO:0000256" key="2">
    <source>
        <dbReference type="ARBA" id="ARBA00022603"/>
    </source>
</evidence>
<dbReference type="Proteomes" id="UP000265540">
    <property type="component" value="Unassembled WGS sequence"/>
</dbReference>
<feature type="binding site" description="in other chain" evidence="4">
    <location>
        <position position="201"/>
    </location>
    <ligand>
        <name>dUMP</name>
        <dbReference type="ChEBI" id="CHEBI:246422"/>
        <note>ligand shared between dimeric partners</note>
    </ligand>
</feature>
<feature type="active site" description="Nucleophile" evidence="4">
    <location>
        <position position="170"/>
    </location>
</feature>
<evidence type="ECO:0000256" key="3">
    <source>
        <dbReference type="ARBA" id="ARBA00022679"/>
    </source>
</evidence>
<dbReference type="InterPro" id="IPR023451">
    <property type="entry name" value="Thymidate_synth/dCMP_Mease_dom"/>
</dbReference>
<dbReference type="EC" id="2.1.1.45" evidence="1 4"/>
<feature type="domain" description="Thymidylate synthase/dCMP hydroxymethylase" evidence="5">
    <location>
        <begin position="9"/>
        <end position="288"/>
    </location>
</feature>
<dbReference type="HAMAP" id="MF_00008">
    <property type="entry name" value="Thymidy_synth_bact"/>
    <property type="match status" value="1"/>
</dbReference>
<name>A0A3A4ZG77_UNCKA</name>
<comment type="similarity">
    <text evidence="4">Belongs to the thymidylate synthase family. Bacterial-type ThyA subfamily.</text>
</comment>
<dbReference type="PANTHER" id="PTHR11548">
    <property type="entry name" value="THYMIDYLATE SYNTHASE 1"/>
    <property type="match status" value="1"/>
</dbReference>
<protein>
    <recommendedName>
        <fullName evidence="1 4">Thymidylate synthase</fullName>
        <shortName evidence="4">TS</shortName>
        <shortName evidence="4">TSase</shortName>
        <ecNumber evidence="1 4">2.1.1.45</ecNumber>
    </recommendedName>
</protein>
<gene>
    <name evidence="4 6" type="primary">thyA</name>
    <name evidence="6" type="ORF">C4561_00885</name>
</gene>
<sequence length="289" mass="33311">MIITEEGQYLAVLAQLADKLRKTPTNARQQGPQDVSSVSLGLTKMEFDLSQGHIPLLTTKKMSFKNIVVELLWFLRGDSRLDFLHDYNTHFWDMWATEETGKPYGLEAGDVGRIYGPNWIHWPTTKASDVSEINQIQWLIDGLNNHPQWRRWWVSAWNPEFIDKAFLAPCHGTFHCLLVDGHLELHHMQRSGDWFLGVPYNIASYALLLRMICQVTGLKPGKLVQITSDSHLYADQLEAADLQLKREPRSWPKLRLNPTVSDIFDFRWPDHFALNGYDPHPIIRSKAAL</sequence>